<dbReference type="Proteomes" id="UP000606922">
    <property type="component" value="Unassembled WGS sequence"/>
</dbReference>
<organism evidence="1 2">
    <name type="scientific">Conyzicola nivalis</name>
    <dbReference type="NCBI Taxonomy" id="1477021"/>
    <lineage>
        <taxon>Bacteria</taxon>
        <taxon>Bacillati</taxon>
        <taxon>Actinomycetota</taxon>
        <taxon>Actinomycetes</taxon>
        <taxon>Micrococcales</taxon>
        <taxon>Microbacteriaceae</taxon>
        <taxon>Conyzicola</taxon>
    </lineage>
</organism>
<dbReference type="EMBL" id="BMGB01000001">
    <property type="protein sequence ID" value="GGA94477.1"/>
    <property type="molecule type" value="Genomic_DNA"/>
</dbReference>
<proteinExistence type="predicted"/>
<comment type="caution">
    <text evidence="1">The sequence shown here is derived from an EMBL/GenBank/DDBJ whole genome shotgun (WGS) entry which is preliminary data.</text>
</comment>
<protein>
    <submittedName>
        <fullName evidence="1">Uncharacterized protein</fullName>
    </submittedName>
</protein>
<reference evidence="1" key="2">
    <citation type="submission" date="2020-09" db="EMBL/GenBank/DDBJ databases">
        <authorList>
            <person name="Sun Q."/>
            <person name="Zhou Y."/>
        </authorList>
    </citation>
    <scope>NUCLEOTIDE SEQUENCE</scope>
    <source>
        <strain evidence="1">CGMCC 1.12813</strain>
    </source>
</reference>
<keyword evidence="2" id="KW-1185">Reference proteome</keyword>
<evidence type="ECO:0000313" key="2">
    <source>
        <dbReference type="Proteomes" id="UP000606922"/>
    </source>
</evidence>
<name>A0A916SG02_9MICO</name>
<sequence>MIAAAAGEGWVRCISGSFVQGRADGDEAAAALTLSYINVAGRCRVPGCPLTYESNPHVARHPRHYSSTD</sequence>
<accession>A0A916SG02</accession>
<evidence type="ECO:0000313" key="1">
    <source>
        <dbReference type="EMBL" id="GGA94477.1"/>
    </source>
</evidence>
<gene>
    <name evidence="1" type="ORF">GCM10010979_06230</name>
</gene>
<dbReference type="AlphaFoldDB" id="A0A916SG02"/>
<reference evidence="1" key="1">
    <citation type="journal article" date="2014" name="Int. J. Syst. Evol. Microbiol.">
        <title>Complete genome sequence of Corynebacterium casei LMG S-19264T (=DSM 44701T), isolated from a smear-ripened cheese.</title>
        <authorList>
            <consortium name="US DOE Joint Genome Institute (JGI-PGF)"/>
            <person name="Walter F."/>
            <person name="Albersmeier A."/>
            <person name="Kalinowski J."/>
            <person name="Ruckert C."/>
        </authorList>
    </citation>
    <scope>NUCLEOTIDE SEQUENCE</scope>
    <source>
        <strain evidence="1">CGMCC 1.12813</strain>
    </source>
</reference>